<evidence type="ECO:0000259" key="1">
    <source>
        <dbReference type="SMART" id="SM00760"/>
    </source>
</evidence>
<dbReference type="SUPFAM" id="SSF48295">
    <property type="entry name" value="TrpR-like"/>
    <property type="match status" value="1"/>
</dbReference>
<dbReference type="RefSeq" id="WP_077290197.1">
    <property type="nucleotide sequence ID" value="NZ_CP019630.1"/>
</dbReference>
<accession>A0ABN4WQS3</accession>
<evidence type="ECO:0000313" key="3">
    <source>
        <dbReference type="Proteomes" id="UP000188174"/>
    </source>
</evidence>
<proteinExistence type="predicted"/>
<reference evidence="2 3" key="1">
    <citation type="submission" date="2017-02" db="EMBL/GenBank/DDBJ databases">
        <authorList>
            <person name="Jeong S."/>
        </authorList>
    </citation>
    <scope>NUCLEOTIDE SEQUENCE [LARGE SCALE GENOMIC DNA]</scope>
    <source>
        <strain evidence="2 3">RMAR6-6</strain>
    </source>
</reference>
<dbReference type="InterPro" id="IPR018312">
    <property type="entry name" value="Chromosome_initiator_DnaA_CS"/>
</dbReference>
<protein>
    <recommendedName>
        <fullName evidence="1">Chromosomal replication initiator DnaA C-terminal domain-containing protein</fullName>
    </recommendedName>
</protein>
<gene>
    <name evidence="2" type="ORF">B0E33_01400</name>
</gene>
<dbReference type="Gene3D" id="1.10.1750.10">
    <property type="match status" value="1"/>
</dbReference>
<evidence type="ECO:0000313" key="2">
    <source>
        <dbReference type="EMBL" id="AQQ02411.1"/>
    </source>
</evidence>
<dbReference type="PROSITE" id="PS01008">
    <property type="entry name" value="DNAA"/>
    <property type="match status" value="1"/>
</dbReference>
<dbReference type="Proteomes" id="UP000188174">
    <property type="component" value="Chromosome"/>
</dbReference>
<name>A0ABN4WQS3_9HYPH</name>
<organism evidence="2 3">
    <name type="scientific">Roseibium algicola</name>
    <dbReference type="NCBI Taxonomy" id="2857014"/>
    <lineage>
        <taxon>Bacteria</taxon>
        <taxon>Pseudomonadati</taxon>
        <taxon>Pseudomonadota</taxon>
        <taxon>Alphaproteobacteria</taxon>
        <taxon>Hyphomicrobiales</taxon>
        <taxon>Stappiaceae</taxon>
        <taxon>Roseibium</taxon>
    </lineage>
</organism>
<feature type="domain" description="Chromosomal replication initiator DnaA C-terminal" evidence="1">
    <location>
        <begin position="3"/>
        <end position="72"/>
    </location>
</feature>
<dbReference type="Pfam" id="PF08299">
    <property type="entry name" value="Bac_DnaA_C"/>
    <property type="match status" value="1"/>
</dbReference>
<dbReference type="CDD" id="cd06571">
    <property type="entry name" value="Bac_DnaA_C"/>
    <property type="match status" value="1"/>
</dbReference>
<dbReference type="SMART" id="SM00760">
    <property type="entry name" value="Bac_DnaA_C"/>
    <property type="match status" value="1"/>
</dbReference>
<keyword evidence="3" id="KW-1185">Reference proteome</keyword>
<dbReference type="InterPro" id="IPR013159">
    <property type="entry name" value="DnaA_C"/>
</dbReference>
<dbReference type="InterPro" id="IPR010921">
    <property type="entry name" value="Trp_repressor/repl_initiator"/>
</dbReference>
<sequence length="104" mass="11953">MITIKSIAEFVEREFLLNPKCITTGQSHARHISKPRQIAHWLARKLTGHSYPMIGHHMKRDHTTIVYSYAVVEREIANGTDMGMRAIEIMQKIQAQEQAQRQAA</sequence>
<dbReference type="EMBL" id="CP019630">
    <property type="protein sequence ID" value="AQQ02411.1"/>
    <property type="molecule type" value="Genomic_DNA"/>
</dbReference>